<dbReference type="InterPro" id="IPR013783">
    <property type="entry name" value="Ig-like_fold"/>
</dbReference>
<dbReference type="Gene3D" id="2.60.40.10">
    <property type="entry name" value="Immunoglobulins"/>
    <property type="match status" value="2"/>
</dbReference>
<proteinExistence type="inferred from homology"/>
<name>A0AAD2VNK5_PRORE</name>
<evidence type="ECO:0000256" key="3">
    <source>
        <dbReference type="ARBA" id="ARBA00022729"/>
    </source>
</evidence>
<evidence type="ECO:0000313" key="9">
    <source>
        <dbReference type="EMBL" id="ELR5216489.1"/>
    </source>
</evidence>
<dbReference type="Pfam" id="PF00345">
    <property type="entry name" value="PapD_N"/>
    <property type="match status" value="1"/>
</dbReference>
<organism evidence="9">
    <name type="scientific">Providencia rettgeri</name>
    <dbReference type="NCBI Taxonomy" id="587"/>
    <lineage>
        <taxon>Bacteria</taxon>
        <taxon>Pseudomonadati</taxon>
        <taxon>Pseudomonadota</taxon>
        <taxon>Gammaproteobacteria</taxon>
        <taxon>Enterobacterales</taxon>
        <taxon>Morganellaceae</taxon>
        <taxon>Providencia</taxon>
    </lineage>
</organism>
<evidence type="ECO:0000256" key="1">
    <source>
        <dbReference type="ARBA" id="ARBA00004418"/>
    </source>
</evidence>
<dbReference type="SUPFAM" id="SSF49584">
    <property type="entry name" value="Periplasmic chaperone C-domain"/>
    <property type="match status" value="1"/>
</dbReference>
<dbReference type="GO" id="GO:0030288">
    <property type="term" value="C:outer membrane-bounded periplasmic space"/>
    <property type="evidence" value="ECO:0007669"/>
    <property type="project" value="InterPro"/>
</dbReference>
<dbReference type="InterPro" id="IPR036316">
    <property type="entry name" value="Pili_assmbl_chap_C_dom_sf"/>
</dbReference>
<evidence type="ECO:0000256" key="2">
    <source>
        <dbReference type="ARBA" id="ARBA00007399"/>
    </source>
</evidence>
<feature type="domain" description="Pili assembly chaperone N-terminal" evidence="7">
    <location>
        <begin position="23"/>
        <end position="139"/>
    </location>
</feature>
<dbReference type="EMBL" id="ABEXCJ040000001">
    <property type="protein sequence ID" value="ELR5216489.1"/>
    <property type="molecule type" value="Genomic_DNA"/>
</dbReference>
<dbReference type="SUPFAM" id="SSF49354">
    <property type="entry name" value="PapD-like"/>
    <property type="match status" value="1"/>
</dbReference>
<gene>
    <name evidence="10" type="ORF">M0K77_000953</name>
    <name evidence="9" type="ORF">M0K77_RS04765</name>
</gene>
<comment type="similarity">
    <text evidence="2">Belongs to the periplasmic pilus chaperone family.</text>
</comment>
<protein>
    <submittedName>
        <fullName evidence="9">Molecular chaperone</fullName>
    </submittedName>
</protein>
<dbReference type="AlphaFoldDB" id="A0AAD2VNK5"/>
<dbReference type="InterPro" id="IPR050643">
    <property type="entry name" value="Periplasmic_pilus_chap"/>
</dbReference>
<evidence type="ECO:0000256" key="6">
    <source>
        <dbReference type="SAM" id="SignalP"/>
    </source>
</evidence>
<reference evidence="9" key="1">
    <citation type="submission" date="2023-10" db="EMBL/GenBank/DDBJ databases">
        <authorList>
            <consortium name="Clinical and Environmental Microbiology Branch: Whole genome sequencing antimicrobial resistance pathogens in the healthcare setting"/>
        </authorList>
    </citation>
    <scope>NUCLEOTIDE SEQUENCE</scope>
    <source>
        <strain evidence="9">2020QW-00022</strain>
    </source>
</reference>
<dbReference type="PRINTS" id="PR00969">
    <property type="entry name" value="CHAPERONPILI"/>
</dbReference>
<feature type="chain" id="PRO_5041945152" evidence="6">
    <location>
        <begin position="22"/>
        <end position="223"/>
    </location>
</feature>
<keyword evidence="4" id="KW-0574">Periplasm</keyword>
<dbReference type="EMBL" id="ABEXCJ050000001">
    <property type="protein sequence ID" value="EMR4588676.1"/>
    <property type="molecule type" value="Genomic_DNA"/>
</dbReference>
<dbReference type="InterPro" id="IPR001829">
    <property type="entry name" value="Pili_assmbl_chaperone_bac"/>
</dbReference>
<feature type="domain" description="Pili assembly chaperone C-terminal" evidence="8">
    <location>
        <begin position="158"/>
        <end position="214"/>
    </location>
</feature>
<keyword evidence="3 6" id="KW-0732">Signal</keyword>
<accession>A0AAD2VNK5</accession>
<dbReference type="PANTHER" id="PTHR30251">
    <property type="entry name" value="PILUS ASSEMBLY CHAPERONE"/>
    <property type="match status" value="1"/>
</dbReference>
<feature type="signal peptide" evidence="6">
    <location>
        <begin position="1"/>
        <end position="21"/>
    </location>
</feature>
<evidence type="ECO:0000256" key="5">
    <source>
        <dbReference type="ARBA" id="ARBA00023186"/>
    </source>
</evidence>
<dbReference type="PANTHER" id="PTHR30251:SF2">
    <property type="entry name" value="FIMBRIAL CHAPERONE YADV-RELATED"/>
    <property type="match status" value="1"/>
</dbReference>
<evidence type="ECO:0000313" key="10">
    <source>
        <dbReference type="EMBL" id="EMR4588676.1"/>
    </source>
</evidence>
<dbReference type="GO" id="GO:0071555">
    <property type="term" value="P:cell wall organization"/>
    <property type="evidence" value="ECO:0007669"/>
    <property type="project" value="InterPro"/>
</dbReference>
<dbReference type="Pfam" id="PF02753">
    <property type="entry name" value="PapD_C"/>
    <property type="match status" value="1"/>
</dbReference>
<evidence type="ECO:0000256" key="4">
    <source>
        <dbReference type="ARBA" id="ARBA00022764"/>
    </source>
</evidence>
<comment type="caution">
    <text evidence="9">The sequence shown here is derived from an EMBL/GenBank/DDBJ whole genome shotgun (WGS) entry which is preliminary data.</text>
</comment>
<evidence type="ECO:0000259" key="8">
    <source>
        <dbReference type="Pfam" id="PF02753"/>
    </source>
</evidence>
<comment type="subcellular location">
    <subcellularLocation>
        <location evidence="1">Periplasm</location>
    </subcellularLocation>
</comment>
<sequence>MRKIFFSICICLLSISNISKASGISVGGTRFVYEENKREIDIPIFNSDKEKPFLIQSWVSLFEGEGKAPFIATPPLFRIEPNTHGSARISYIGESIGSNIEKIYLLNIKSIPPKDDSIENELQIIINSQFKLFLRPKDIASFDFEKVFLVEKSDGIMIDNRTPYHLSIKNIIANGEIVDGARLIYPFKNDYILKKKMSKGNSIVVEFINDYGALIEKKLIKSI</sequence>
<dbReference type="InterPro" id="IPR008962">
    <property type="entry name" value="PapD-like_sf"/>
</dbReference>
<keyword evidence="5" id="KW-0143">Chaperone</keyword>
<dbReference type="InterPro" id="IPR016148">
    <property type="entry name" value="Pili_assmbl_chaperone_C"/>
</dbReference>
<evidence type="ECO:0000259" key="7">
    <source>
        <dbReference type="Pfam" id="PF00345"/>
    </source>
</evidence>
<dbReference type="InterPro" id="IPR016147">
    <property type="entry name" value="Pili_assmbl_chaperone_N"/>
</dbReference>